<accession>A0A9Q3JPS4</accession>
<evidence type="ECO:0000313" key="1">
    <source>
        <dbReference type="EMBL" id="MBW0565577.1"/>
    </source>
</evidence>
<comment type="caution">
    <text evidence="1">The sequence shown here is derived from an EMBL/GenBank/DDBJ whole genome shotgun (WGS) entry which is preliminary data.</text>
</comment>
<sequence>MFSESVTVTVQFVHHLSLHCSLEQAAVGHPSLWELGTAVLCKRARARQVTNINRTCLWSVAAPNVLPCLTLATAQLTAPLQVGNKVENILVSRSPDEYHQSGASWSKGDTTRFREAYDSAKAGFNSYNQPYAEKSSQELDYYNKSYNKGQIYNEQRYEDDDDYRFW</sequence>
<gene>
    <name evidence="1" type="ORF">O181_105292</name>
</gene>
<organism evidence="1 2">
    <name type="scientific">Austropuccinia psidii MF-1</name>
    <dbReference type="NCBI Taxonomy" id="1389203"/>
    <lineage>
        <taxon>Eukaryota</taxon>
        <taxon>Fungi</taxon>
        <taxon>Dikarya</taxon>
        <taxon>Basidiomycota</taxon>
        <taxon>Pucciniomycotina</taxon>
        <taxon>Pucciniomycetes</taxon>
        <taxon>Pucciniales</taxon>
        <taxon>Sphaerophragmiaceae</taxon>
        <taxon>Austropuccinia</taxon>
    </lineage>
</organism>
<evidence type="ECO:0000313" key="2">
    <source>
        <dbReference type="Proteomes" id="UP000765509"/>
    </source>
</evidence>
<dbReference type="Proteomes" id="UP000765509">
    <property type="component" value="Unassembled WGS sequence"/>
</dbReference>
<protein>
    <submittedName>
        <fullName evidence="1">Uncharacterized protein</fullName>
    </submittedName>
</protein>
<dbReference type="AlphaFoldDB" id="A0A9Q3JPS4"/>
<name>A0A9Q3JPS4_9BASI</name>
<keyword evidence="2" id="KW-1185">Reference proteome</keyword>
<dbReference type="EMBL" id="AVOT02077672">
    <property type="protein sequence ID" value="MBW0565577.1"/>
    <property type="molecule type" value="Genomic_DNA"/>
</dbReference>
<reference evidence="1" key="1">
    <citation type="submission" date="2021-03" db="EMBL/GenBank/DDBJ databases">
        <title>Draft genome sequence of rust myrtle Austropuccinia psidii MF-1, a brazilian biotype.</title>
        <authorList>
            <person name="Quecine M.C."/>
            <person name="Pachon D.M.R."/>
            <person name="Bonatelli M.L."/>
            <person name="Correr F.H."/>
            <person name="Franceschini L.M."/>
            <person name="Leite T.F."/>
            <person name="Margarido G.R.A."/>
            <person name="Almeida C.A."/>
            <person name="Ferrarezi J.A."/>
            <person name="Labate C.A."/>
        </authorList>
    </citation>
    <scope>NUCLEOTIDE SEQUENCE</scope>
    <source>
        <strain evidence="1">MF-1</strain>
    </source>
</reference>
<proteinExistence type="predicted"/>